<feature type="transmembrane region" description="Helical" evidence="1">
    <location>
        <begin position="73"/>
        <end position="88"/>
    </location>
</feature>
<feature type="transmembrane region" description="Helical" evidence="1">
    <location>
        <begin position="169"/>
        <end position="189"/>
    </location>
</feature>
<feature type="transmembrane region" description="Helical" evidence="1">
    <location>
        <begin position="94"/>
        <end position="116"/>
    </location>
</feature>
<dbReference type="OrthoDB" id="3021074at2759"/>
<comment type="caution">
    <text evidence="2">The sequence shown here is derived from an EMBL/GenBank/DDBJ whole genome shotgun (WGS) entry which is preliminary data.</text>
</comment>
<gene>
    <name evidence="2" type="ORF">GTA08_BOTSDO06465</name>
</gene>
<reference evidence="2" key="1">
    <citation type="submission" date="2020-04" db="EMBL/GenBank/DDBJ databases">
        <title>Genome Assembly and Annotation of Botryosphaeria dothidea sdau 11-99, a Latent Pathogen of Apple Fruit Ring Rot in China.</title>
        <authorList>
            <person name="Yu C."/>
            <person name="Diao Y."/>
            <person name="Lu Q."/>
            <person name="Zhao J."/>
            <person name="Cui S."/>
            <person name="Peng C."/>
            <person name="He B."/>
            <person name="Liu H."/>
        </authorList>
    </citation>
    <scope>NUCLEOTIDE SEQUENCE [LARGE SCALE GENOMIC DNA]</scope>
    <source>
        <strain evidence="2">Sdau11-99</strain>
    </source>
</reference>
<keyword evidence="1" id="KW-0472">Membrane</keyword>
<proteinExistence type="predicted"/>
<name>A0A8H4N6U5_9PEZI</name>
<protein>
    <submittedName>
        <fullName evidence="2">Uncharacterized protein</fullName>
    </submittedName>
</protein>
<evidence type="ECO:0000313" key="3">
    <source>
        <dbReference type="Proteomes" id="UP000572817"/>
    </source>
</evidence>
<evidence type="ECO:0000313" key="2">
    <source>
        <dbReference type="EMBL" id="KAF4304917.1"/>
    </source>
</evidence>
<accession>A0A8H4N6U5</accession>
<keyword evidence="3" id="KW-1185">Reference proteome</keyword>
<keyword evidence="1" id="KW-0812">Transmembrane</keyword>
<dbReference type="AlphaFoldDB" id="A0A8H4N6U5"/>
<keyword evidence="1" id="KW-1133">Transmembrane helix</keyword>
<sequence>MSYHSHHRESRSNPFLRSLFGQPPEAEIIPALNYTKDGWVLGNQHTENNTFFNTQMVECVYPYSGNYQGTARGIYYCLILISIFVRKIDWLSTVAAGLVMTYSSTAAVHAVVLAIFRKRLISRIAFDNNWEIVSAQGSRWKPQVDWNSTADVWVPVVPSVWDSDSDATIAIVCFVLVLSGPFTILFVVYWEWVMWSGPVSDEFKAVGQWGYIVSTGLPLATAVVSFVILKCRGRTSEEQPQSPGDQIQVLYYELSSIDPNETTSEGDV</sequence>
<organism evidence="2 3">
    <name type="scientific">Botryosphaeria dothidea</name>
    <dbReference type="NCBI Taxonomy" id="55169"/>
    <lineage>
        <taxon>Eukaryota</taxon>
        <taxon>Fungi</taxon>
        <taxon>Dikarya</taxon>
        <taxon>Ascomycota</taxon>
        <taxon>Pezizomycotina</taxon>
        <taxon>Dothideomycetes</taxon>
        <taxon>Dothideomycetes incertae sedis</taxon>
        <taxon>Botryosphaeriales</taxon>
        <taxon>Botryosphaeriaceae</taxon>
        <taxon>Botryosphaeria</taxon>
    </lineage>
</organism>
<evidence type="ECO:0000256" key="1">
    <source>
        <dbReference type="SAM" id="Phobius"/>
    </source>
</evidence>
<dbReference type="EMBL" id="WWBZ02000040">
    <property type="protein sequence ID" value="KAF4304917.1"/>
    <property type="molecule type" value="Genomic_DNA"/>
</dbReference>
<dbReference type="Proteomes" id="UP000572817">
    <property type="component" value="Unassembled WGS sequence"/>
</dbReference>
<feature type="transmembrane region" description="Helical" evidence="1">
    <location>
        <begin position="209"/>
        <end position="229"/>
    </location>
</feature>